<organism evidence="4">
    <name type="scientific">hydrothermal vent metagenome</name>
    <dbReference type="NCBI Taxonomy" id="652676"/>
    <lineage>
        <taxon>unclassified sequences</taxon>
        <taxon>metagenomes</taxon>
        <taxon>ecological metagenomes</taxon>
    </lineage>
</organism>
<keyword evidence="3" id="KW-0460">Magnesium</keyword>
<evidence type="ECO:0000313" key="4">
    <source>
        <dbReference type="EMBL" id="VAW45923.1"/>
    </source>
</evidence>
<dbReference type="EMBL" id="UOFB01000108">
    <property type="protein sequence ID" value="VAW45923.1"/>
    <property type="molecule type" value="Genomic_DNA"/>
</dbReference>
<gene>
    <name evidence="4" type="ORF">MNBD_GAMMA04-1861</name>
</gene>
<dbReference type="InterPro" id="IPR023214">
    <property type="entry name" value="HAD_sf"/>
</dbReference>
<dbReference type="InterPro" id="IPR036412">
    <property type="entry name" value="HAD-like_sf"/>
</dbReference>
<dbReference type="SUPFAM" id="SSF56784">
    <property type="entry name" value="HAD-like"/>
    <property type="match status" value="1"/>
</dbReference>
<dbReference type="AlphaFoldDB" id="A0A3B0W0I7"/>
<evidence type="ECO:0000256" key="3">
    <source>
        <dbReference type="ARBA" id="ARBA00022842"/>
    </source>
</evidence>
<sequence length="217" mass="25081">MALAIFDLDNTLIANDSDFLWGEFLVANNYVNAEQFAQQNAQFYQDYQKGTLDIIAYQRFALKPLSEQRLETLEQWHQQFMQQYIEPILLPKARALVEKHKNQGDRLLIITATNTFITRPIGLRYGITELLGTEGEIKNGRYTGEVSGTPTFQEGKVTRLNQWLQQENETLKGSYFYSDSHNDLPLLEIVDHPIIVDGDDKLLQIAQKKQWKSISLR</sequence>
<protein>
    <submittedName>
        <fullName evidence="4">Phosphoserine phosphatase</fullName>
        <ecNumber evidence="4">3.1.3.3</ecNumber>
    </submittedName>
</protein>
<name>A0A3B0W0I7_9ZZZZ</name>
<dbReference type="GO" id="GO:0016787">
    <property type="term" value="F:hydrolase activity"/>
    <property type="evidence" value="ECO:0007669"/>
    <property type="project" value="UniProtKB-KW"/>
</dbReference>
<dbReference type="NCBIfam" id="TIGR01488">
    <property type="entry name" value="HAD-SF-IB"/>
    <property type="match status" value="1"/>
</dbReference>
<dbReference type="InterPro" id="IPR006385">
    <property type="entry name" value="HAD_hydro_SerB1"/>
</dbReference>
<keyword evidence="2 4" id="KW-0378">Hydrolase</keyword>
<dbReference type="Gene3D" id="3.40.50.1000">
    <property type="entry name" value="HAD superfamily/HAD-like"/>
    <property type="match status" value="1"/>
</dbReference>
<accession>A0A3B0W0I7</accession>
<dbReference type="InterPro" id="IPR050582">
    <property type="entry name" value="HAD-like_SerB"/>
</dbReference>
<evidence type="ECO:0000256" key="1">
    <source>
        <dbReference type="ARBA" id="ARBA00022723"/>
    </source>
</evidence>
<dbReference type="CDD" id="cd02612">
    <property type="entry name" value="HAD_PGPPase"/>
    <property type="match status" value="1"/>
</dbReference>
<dbReference type="PANTHER" id="PTHR43344:SF13">
    <property type="entry name" value="PHOSPHATASE RV3661-RELATED"/>
    <property type="match status" value="1"/>
</dbReference>
<dbReference type="Pfam" id="PF12710">
    <property type="entry name" value="HAD"/>
    <property type="match status" value="1"/>
</dbReference>
<reference evidence="4" key="1">
    <citation type="submission" date="2018-06" db="EMBL/GenBank/DDBJ databases">
        <authorList>
            <person name="Zhirakovskaya E."/>
        </authorList>
    </citation>
    <scope>NUCLEOTIDE SEQUENCE</scope>
</reference>
<dbReference type="NCBIfam" id="TIGR01490">
    <property type="entry name" value="HAD-SF-IB-hyp1"/>
    <property type="match status" value="1"/>
</dbReference>
<keyword evidence="1" id="KW-0479">Metal-binding</keyword>
<proteinExistence type="predicted"/>
<dbReference type="Gene3D" id="1.20.1440.100">
    <property type="entry name" value="SG protein - dephosphorylation function"/>
    <property type="match status" value="1"/>
</dbReference>
<dbReference type="PANTHER" id="PTHR43344">
    <property type="entry name" value="PHOSPHOSERINE PHOSPHATASE"/>
    <property type="match status" value="1"/>
</dbReference>
<evidence type="ECO:0000256" key="2">
    <source>
        <dbReference type="ARBA" id="ARBA00022801"/>
    </source>
</evidence>
<dbReference type="GO" id="GO:0046872">
    <property type="term" value="F:metal ion binding"/>
    <property type="evidence" value="ECO:0007669"/>
    <property type="project" value="UniProtKB-KW"/>
</dbReference>
<dbReference type="EC" id="3.1.3.3" evidence="4"/>